<dbReference type="NCBIfam" id="NF041022">
    <property type="entry name" value="rodlin_AB"/>
    <property type="match status" value="1"/>
</dbReference>
<dbReference type="EMBL" id="JAGIQL010000123">
    <property type="protein sequence ID" value="MBP0460564.1"/>
    <property type="molecule type" value="Genomic_DNA"/>
</dbReference>
<feature type="signal peptide" evidence="2">
    <location>
        <begin position="1"/>
        <end position="27"/>
    </location>
</feature>
<dbReference type="AlphaFoldDB" id="A0A940MG20"/>
<proteinExistence type="predicted"/>
<reference evidence="3" key="1">
    <citation type="submission" date="2021-03" db="EMBL/GenBank/DDBJ databases">
        <title>Whole genome sequence of Streptomyces bomunensis MMS17-BM035.</title>
        <authorList>
            <person name="Lee J.H."/>
        </authorList>
    </citation>
    <scope>NUCLEOTIDE SEQUENCE</scope>
    <source>
        <strain evidence="3">MMS17-BM035</strain>
    </source>
</reference>
<keyword evidence="2" id="KW-0732">Signal</keyword>
<comment type="caution">
    <text evidence="3">The sequence shown here is derived from an EMBL/GenBank/DDBJ whole genome shotgun (WGS) entry which is preliminary data.</text>
</comment>
<evidence type="ECO:0000256" key="2">
    <source>
        <dbReference type="SAM" id="SignalP"/>
    </source>
</evidence>
<evidence type="ECO:0000313" key="4">
    <source>
        <dbReference type="Proteomes" id="UP000670475"/>
    </source>
</evidence>
<feature type="chain" id="PRO_5037461155" evidence="2">
    <location>
        <begin position="28"/>
        <end position="135"/>
    </location>
</feature>
<organism evidence="3 4">
    <name type="scientific">Streptomyces montanisoli</name>
    <dbReference type="NCBI Taxonomy" id="2798581"/>
    <lineage>
        <taxon>Bacteria</taxon>
        <taxon>Bacillati</taxon>
        <taxon>Actinomycetota</taxon>
        <taxon>Actinomycetes</taxon>
        <taxon>Kitasatosporales</taxon>
        <taxon>Streptomycetaceae</taxon>
        <taxon>Streptomyces</taxon>
    </lineage>
</organism>
<accession>A0A940MG20</accession>
<dbReference type="Proteomes" id="UP000670475">
    <property type="component" value="Unassembled WGS sequence"/>
</dbReference>
<evidence type="ECO:0000256" key="1">
    <source>
        <dbReference type="SAM" id="MobiDB-lite"/>
    </source>
</evidence>
<dbReference type="InterPro" id="IPR047736">
    <property type="entry name" value="RdlA/B-like"/>
</dbReference>
<dbReference type="Pfam" id="PF25848">
    <property type="entry name" value="Rodlin"/>
    <property type="match status" value="1"/>
</dbReference>
<feature type="region of interest" description="Disordered" evidence="1">
    <location>
        <begin position="28"/>
        <end position="54"/>
    </location>
</feature>
<keyword evidence="4" id="KW-1185">Reference proteome</keyword>
<name>A0A940MG20_9ACTN</name>
<dbReference type="RefSeq" id="WP_209343190.1">
    <property type="nucleotide sequence ID" value="NZ_JAGIQL010000123.1"/>
</dbReference>
<gene>
    <name evidence="3" type="ORF">JFN87_24205</name>
</gene>
<sequence>MKKMMAGAAIAASVVGASAALAPQAMAVGDSHGTTSASGNGAKEAFGNASTKGDESLQGALVQGSLNKLCLGVPVKVNAGSLVGVVPVTVQDVDVLSNPQNQQCADNSTQAKGDEDLSHLVDQVPILSANGAANG</sequence>
<protein>
    <submittedName>
        <fullName evidence="3">RdlA protein</fullName>
    </submittedName>
</protein>
<evidence type="ECO:0000313" key="3">
    <source>
        <dbReference type="EMBL" id="MBP0460564.1"/>
    </source>
</evidence>